<dbReference type="RefSeq" id="WP_100848350.1">
    <property type="nucleotide sequence ID" value="NZ_PHHE01000001.1"/>
</dbReference>
<protein>
    <submittedName>
        <fullName evidence="1">Uncharacterized protein</fullName>
    </submittedName>
</protein>
<dbReference type="Proteomes" id="UP000232455">
    <property type="component" value="Unassembled WGS sequence"/>
</dbReference>
<evidence type="ECO:0000313" key="1">
    <source>
        <dbReference type="EMBL" id="PKA73204.1"/>
    </source>
</evidence>
<comment type="caution">
    <text evidence="1">The sequence shown here is derived from an EMBL/GenBank/DDBJ whole genome shotgun (WGS) entry which is preliminary data.</text>
</comment>
<dbReference type="EMBL" id="PHHE01000001">
    <property type="protein sequence ID" value="PKA73204.1"/>
    <property type="molecule type" value="Genomic_DNA"/>
</dbReference>
<reference evidence="1 2" key="1">
    <citation type="submission" date="2017-11" db="EMBL/GenBank/DDBJ databases">
        <title>Genome sequencing of a diverse group of Pseudomonas species.</title>
        <authorList>
            <person name="Loper J."/>
        </authorList>
    </citation>
    <scope>NUCLEOTIDE SEQUENCE [LARGE SCALE GENOMIC DNA]</scope>
    <source>
        <strain evidence="1 2">LMG 25716</strain>
    </source>
</reference>
<name>A0ABX4Q8S7_9PSED</name>
<gene>
    <name evidence="1" type="ORF">ATI02_6326</name>
</gene>
<organism evidence="1 2">
    <name type="scientific">Pseudomonas baetica</name>
    <dbReference type="NCBI Taxonomy" id="674054"/>
    <lineage>
        <taxon>Bacteria</taxon>
        <taxon>Pseudomonadati</taxon>
        <taxon>Pseudomonadota</taxon>
        <taxon>Gammaproteobacteria</taxon>
        <taxon>Pseudomonadales</taxon>
        <taxon>Pseudomonadaceae</taxon>
        <taxon>Pseudomonas</taxon>
    </lineage>
</organism>
<proteinExistence type="predicted"/>
<evidence type="ECO:0000313" key="2">
    <source>
        <dbReference type="Proteomes" id="UP000232455"/>
    </source>
</evidence>
<keyword evidence="2" id="KW-1185">Reference proteome</keyword>
<accession>A0ABX4Q8S7</accession>
<sequence>MEKLSPLKIVDAMPNYGVKEDPVYPEKNLLSYMMAERHVRVRVTDPWLDSATVGQYDSISLMLAKADGEFEQVSKQTLEGPITFPLTLEVSNPGFADDQYHVLFRVQTYNGKVHESEAVTFTVDRRIPAKGLKLPIPVIDDKLLENGVTTDYLKRHCDVVQLGIPRYPQSQAGDYVVVYFGPPNPYPVAGAGFTAGTLIDINAHISMLAVPGALFRGVENGVYLMHYRIFSRAGGASDMSVGKFIRIDLDTETP</sequence>